<feature type="region of interest" description="Disordered" evidence="1">
    <location>
        <begin position="1"/>
        <end position="63"/>
    </location>
</feature>
<comment type="caution">
    <text evidence="2">The sequence shown here is derived from an EMBL/GenBank/DDBJ whole genome shotgun (WGS) entry which is preliminary data.</text>
</comment>
<gene>
    <name evidence="2" type="ORF">BYL167_LOCUS40085</name>
    <name evidence="3" type="ORF">GIL414_LOCUS50529</name>
</gene>
<protein>
    <submittedName>
        <fullName evidence="2">Uncharacterized protein</fullName>
    </submittedName>
</protein>
<organism evidence="2 4">
    <name type="scientific">Rotaria magnacalcarata</name>
    <dbReference type="NCBI Taxonomy" id="392030"/>
    <lineage>
        <taxon>Eukaryota</taxon>
        <taxon>Metazoa</taxon>
        <taxon>Spiralia</taxon>
        <taxon>Gnathifera</taxon>
        <taxon>Rotifera</taxon>
        <taxon>Eurotatoria</taxon>
        <taxon>Bdelloidea</taxon>
        <taxon>Philodinida</taxon>
        <taxon>Philodinidae</taxon>
        <taxon>Rotaria</taxon>
    </lineage>
</organism>
<feature type="non-terminal residue" evidence="2">
    <location>
        <position position="1"/>
    </location>
</feature>
<dbReference type="AlphaFoldDB" id="A0A8S2Z699"/>
<feature type="compositionally biased region" description="Polar residues" evidence="1">
    <location>
        <begin position="43"/>
        <end position="52"/>
    </location>
</feature>
<name>A0A8S2Z699_9BILA</name>
<sequence>RSGDFEDGGWQTAKSNNKKKNQNQVDQKTNGSNNLSDSERSLSQRTSPTSSLRDGPHRNDHYQ</sequence>
<dbReference type="EMBL" id="CAJOBH010098288">
    <property type="protein sequence ID" value="CAF4600017.1"/>
    <property type="molecule type" value="Genomic_DNA"/>
</dbReference>
<evidence type="ECO:0000313" key="4">
    <source>
        <dbReference type="Proteomes" id="UP000681967"/>
    </source>
</evidence>
<dbReference type="Proteomes" id="UP000681720">
    <property type="component" value="Unassembled WGS sequence"/>
</dbReference>
<dbReference type="Proteomes" id="UP000681967">
    <property type="component" value="Unassembled WGS sequence"/>
</dbReference>
<reference evidence="2" key="1">
    <citation type="submission" date="2021-02" db="EMBL/GenBank/DDBJ databases">
        <authorList>
            <person name="Nowell W R."/>
        </authorList>
    </citation>
    <scope>NUCLEOTIDE SEQUENCE</scope>
</reference>
<proteinExistence type="predicted"/>
<feature type="compositionally biased region" description="Basic and acidic residues" evidence="1">
    <location>
        <begin position="54"/>
        <end position="63"/>
    </location>
</feature>
<feature type="non-terminal residue" evidence="2">
    <location>
        <position position="63"/>
    </location>
</feature>
<evidence type="ECO:0000313" key="2">
    <source>
        <dbReference type="EMBL" id="CAF4600017.1"/>
    </source>
</evidence>
<accession>A0A8S2Z699</accession>
<dbReference type="EMBL" id="CAJOBJ010168654">
    <property type="protein sequence ID" value="CAF4874082.1"/>
    <property type="molecule type" value="Genomic_DNA"/>
</dbReference>
<evidence type="ECO:0000256" key="1">
    <source>
        <dbReference type="SAM" id="MobiDB-lite"/>
    </source>
</evidence>
<evidence type="ECO:0000313" key="3">
    <source>
        <dbReference type="EMBL" id="CAF4874082.1"/>
    </source>
</evidence>